<evidence type="ECO:0000313" key="1">
    <source>
        <dbReference type="EMBL" id="WMM95486.1"/>
    </source>
</evidence>
<dbReference type="EMBL" id="OR420746">
    <property type="protein sequence ID" value="WMM95486.1"/>
    <property type="molecule type" value="Genomic_DNA"/>
</dbReference>
<reference evidence="1 2" key="1">
    <citation type="submission" date="2023-08" db="EMBL/GenBank/DDBJ databases">
        <authorList>
            <person name="Du S."/>
            <person name="Wu Z."/>
            <person name="Wu Y."/>
            <person name="Yang M."/>
            <person name="Shao J."/>
            <person name="Liu H."/>
            <person name="Zhao Y."/>
            <person name="Zhang Z."/>
        </authorList>
    </citation>
    <scope>NUCLEOTIDE SEQUENCE [LARGE SCALE GENOMIC DNA]</scope>
</reference>
<keyword evidence="2" id="KW-1185">Reference proteome</keyword>
<sequence length="77" mass="9114">MYTVEFEDDATIITSLDEQGDLEDLQVIQDERFVFLRQYDEFTDEFMVLMITPQQFKDIIAAQQCSEGAYYVRTIDK</sequence>
<accession>A0AAX3ZWC2</accession>
<name>A0AAX3ZWC2_9CAUD</name>
<dbReference type="Proteomes" id="UP001304490">
    <property type="component" value="Segment"/>
</dbReference>
<proteinExistence type="predicted"/>
<organism evidence="1 2">
    <name type="scientific">Roseobacter phage CRP-227</name>
    <dbReference type="NCBI Taxonomy" id="3072847"/>
    <lineage>
        <taxon>Viruses</taxon>
        <taxon>Duplodnaviria</taxon>
        <taxon>Heunggongvirae</taxon>
        <taxon>Uroviricota</taxon>
        <taxon>Caudoviricetes</taxon>
        <taxon>Autographivirales</taxon>
        <taxon>Autographivirales incertae sedis</taxon>
        <taxon>Dynamenevirus</taxon>
        <taxon>Dynamenevirus CRP227</taxon>
    </lineage>
</organism>
<evidence type="ECO:0000313" key="2">
    <source>
        <dbReference type="Proteomes" id="UP001304490"/>
    </source>
</evidence>
<gene>
    <name evidence="1" type="ORF">CRP227_gp23</name>
</gene>
<protein>
    <submittedName>
        <fullName evidence="1">Uncharacterized protein</fullName>
    </submittedName>
</protein>